<keyword evidence="2" id="KW-0547">Nucleotide-binding</keyword>
<dbReference type="InterPro" id="IPR027351">
    <property type="entry name" value="(+)RNA_virus_helicase_core_dom"/>
</dbReference>
<feature type="compositionally biased region" description="Basic and acidic residues" evidence="5">
    <location>
        <begin position="12"/>
        <end position="26"/>
    </location>
</feature>
<feature type="region of interest" description="Disordered" evidence="5">
    <location>
        <begin position="52"/>
        <end position="78"/>
    </location>
</feature>
<dbReference type="GO" id="GO:0006351">
    <property type="term" value="P:DNA-templated transcription"/>
    <property type="evidence" value="ECO:0007669"/>
    <property type="project" value="InterPro"/>
</dbReference>
<evidence type="ECO:0000256" key="2">
    <source>
        <dbReference type="ARBA" id="ARBA00022741"/>
    </source>
</evidence>
<dbReference type="GO" id="GO:0003723">
    <property type="term" value="F:RNA binding"/>
    <property type="evidence" value="ECO:0007669"/>
    <property type="project" value="InterPro"/>
</dbReference>
<dbReference type="PROSITE" id="PS50507">
    <property type="entry name" value="RDRP_SSRNA_POS"/>
    <property type="match status" value="1"/>
</dbReference>
<organism evidence="8">
    <name type="scientific">Bemisia tabaci beny-like virus 2</name>
    <dbReference type="NCBI Taxonomy" id="2840009"/>
    <lineage>
        <taxon>Viruses</taxon>
        <taxon>Riboviria</taxon>
        <taxon>Orthornavirae</taxon>
        <taxon>Kitrinoviricota</taxon>
        <taxon>Alsuviricetes</taxon>
        <taxon>Hepelivirales</taxon>
        <taxon>Benyviridae</taxon>
    </lineage>
</organism>
<dbReference type="InterPro" id="IPR002588">
    <property type="entry name" value="Alphavirus-like_MT_dom"/>
</dbReference>
<evidence type="ECO:0000259" key="6">
    <source>
        <dbReference type="PROSITE" id="PS50507"/>
    </source>
</evidence>
<dbReference type="GO" id="GO:0016787">
    <property type="term" value="F:hydrolase activity"/>
    <property type="evidence" value="ECO:0007669"/>
    <property type="project" value="UniProtKB-KW"/>
</dbReference>
<dbReference type="GO" id="GO:0005524">
    <property type="term" value="F:ATP binding"/>
    <property type="evidence" value="ECO:0007669"/>
    <property type="project" value="UniProtKB-KW"/>
</dbReference>
<feature type="compositionally biased region" description="Basic residues" evidence="5">
    <location>
        <begin position="1"/>
        <end position="11"/>
    </location>
</feature>
<dbReference type="GO" id="GO:0008174">
    <property type="term" value="F:mRNA methyltransferase activity"/>
    <property type="evidence" value="ECO:0007669"/>
    <property type="project" value="UniProtKB-UniRule"/>
</dbReference>
<reference evidence="8" key="1">
    <citation type="submission" date="2020-11" db="EMBL/GenBank/DDBJ databases">
        <authorList>
            <person name="Huang H.-J."/>
            <person name="Li J.-M."/>
        </authorList>
    </citation>
    <scope>NUCLEOTIDE SEQUENCE</scope>
    <source>
        <strain evidence="8">FY-Q</strain>
    </source>
</reference>
<dbReference type="Pfam" id="PF00978">
    <property type="entry name" value="RdRP_2"/>
    <property type="match status" value="1"/>
</dbReference>
<feature type="region of interest" description="Disordered" evidence="5">
    <location>
        <begin position="1"/>
        <end position="36"/>
    </location>
</feature>
<keyword evidence="1" id="KW-0808">Transferase</keyword>
<feature type="compositionally biased region" description="Polar residues" evidence="5">
    <location>
        <begin position="52"/>
        <end position="71"/>
    </location>
</feature>
<dbReference type="GO" id="GO:0006396">
    <property type="term" value="P:RNA processing"/>
    <property type="evidence" value="ECO:0007669"/>
    <property type="project" value="InterPro"/>
</dbReference>
<keyword evidence="3" id="KW-0378">Hydrolase</keyword>
<accession>A0A8E8FUH7</accession>
<evidence type="ECO:0000256" key="1">
    <source>
        <dbReference type="ARBA" id="ARBA00022679"/>
    </source>
</evidence>
<dbReference type="GO" id="GO:0039694">
    <property type="term" value="P:viral RNA genome replication"/>
    <property type="evidence" value="ECO:0007669"/>
    <property type="project" value="InterPro"/>
</dbReference>
<evidence type="ECO:0000259" key="7">
    <source>
        <dbReference type="PROSITE" id="PS51743"/>
    </source>
</evidence>
<evidence type="ECO:0000256" key="5">
    <source>
        <dbReference type="SAM" id="MobiDB-lite"/>
    </source>
</evidence>
<dbReference type="PROSITE" id="PS51743">
    <property type="entry name" value="ALPHAVIRUS_MT"/>
    <property type="match status" value="1"/>
</dbReference>
<dbReference type="GO" id="GO:0016556">
    <property type="term" value="P:mRNA modification"/>
    <property type="evidence" value="ECO:0007669"/>
    <property type="project" value="InterPro"/>
</dbReference>
<protein>
    <submittedName>
        <fullName evidence="8">Polyprotein</fullName>
    </submittedName>
</protein>
<dbReference type="InterPro" id="IPR007094">
    <property type="entry name" value="RNA-dir_pol_PSvirus"/>
</dbReference>
<evidence type="ECO:0000256" key="4">
    <source>
        <dbReference type="ARBA" id="ARBA00022840"/>
    </source>
</evidence>
<reference evidence="8" key="2">
    <citation type="journal article" date="2021" name="NPJ Biofilms Microbiomes">
        <title>Diversity and infectivity of the RNA virome among different cryptic species of an agriculturally important insect vector: whitefly Bemisia tabaci.</title>
        <authorList>
            <person name="Huang H.J."/>
            <person name="Ye Z.X."/>
            <person name="Wang X."/>
            <person name="Yan X.T."/>
            <person name="Zhang Y."/>
            <person name="He Y.J."/>
            <person name="Qi Y.H."/>
            <person name="Zhang X.D."/>
            <person name="Zhuo J.C."/>
            <person name="Lu G."/>
            <person name="Lu J.B."/>
            <person name="Mao Q.Z."/>
            <person name="Sun Z.T."/>
            <person name="Yan F."/>
            <person name="Chen J.P."/>
            <person name="Zhang C.X."/>
            <person name="Li J.M."/>
        </authorList>
    </citation>
    <scope>NUCLEOTIDE SEQUENCE</scope>
    <source>
        <strain evidence="8">FY-Q</strain>
    </source>
</reference>
<dbReference type="EMBL" id="MW256695">
    <property type="protein sequence ID" value="QWC36502.1"/>
    <property type="molecule type" value="Genomic_RNA"/>
</dbReference>
<dbReference type="Pfam" id="PF01443">
    <property type="entry name" value="Viral_helicase1"/>
    <property type="match status" value="1"/>
</dbReference>
<proteinExistence type="predicted"/>
<keyword evidence="4" id="KW-0067">ATP-binding</keyword>
<sequence length="2077" mass="234604">MTAGKRRFGNKVPKDRKIKTVKENKETTSPMLKSRHSPLAVDGDKVLGLQPVSLSSRNPPTNTGYGINTPQRIGYTNRKPRPAEKQLHPLMLAEIARHDKCIAELSEKTTSAGAASGLRGDCWEKIFSNPEIFYDDNDYVYTRYASRQEDLDEVERCDDGGGIYRVLSPRARSVPELVLMIASTFKPGGAVLKTYCKCSQRVQDCPVCENGAVNKGVFRMYNLNLEFSTTTRGVLHLEGYTCHPEEPRDGKVLVSYMTLLYMCLSQQAFDDLFPKELRADRVLPIAPRYPEVYYKLDMLANYVIGIEAEQMIEECKRLHTAELARSHAQSSFAADVRSVPKVDIRLSDAEKLALKSYLGFAVMSNNKHISTSDHKFLQVSRELLRRTLRSMFPENTDVASVLHVGCTMYEVKTWRANVGHDFLLGMHEDKDIGRIYDALVAEVGKVMGLKKSRSVNTSSAVVRTVKYSGIQDLLRFLNAAYARDKVFTEQPTRQYGTLMFEDSLYDIDEETFLDYFRTTGATTGYATIFIPDEFLTDRPLRSEIYDLEEYYDTDLIIEHWLPIIWPQICVITPWLPWDSILTTVHNIFHWLSKKGMHIVINWLKDLPHAEFPIEEVAGVAFDVIKFRPILQAISKALRQYLRDNYLKVRINWKGGFDAGYNHKWRCWRKWISTRRISGSDGFCVDWTVHERIGEMYLLRFYRSSGTSDIVYTLQLPIDKVVVLVADIQSAWSPTRKTLGEMTYFPVLAKNWYQLYNWAMAEPIESLDFSVMLTTLNRVRGGLSLNSNVLVEAMKIQDTEAVKIALACLMEVFKNKGVLADINNVKENLISYKTNLEILMRTLAAATVNICTAGLAIPAIFLLKWLFDANPAYVFVKELVKPKVTTVRAKSGPTTARKILFSAPASHVFDVKTEQYDPKCMLCKCQASGLFSKTTPDLGQQFICHVKKPDATHVIEIKQAELIEIAEHLTAAKDYHASSANILKAISETKLILEANSNGVSREMDIDFITGGPGTGKSVVIRELAATIEDSGSTVTIIVPFANLRTEYTNAEMLRAAPRTFNVMTPYHALAAPATDVLILDEATAIPWQLLYALIIKSGPKHLILVGDKNQTKLNSKQGEGLDILSYNLEWSKIRTHEMIWNYRLDQWRVKFLNSKYGYKMRTRRLDSCVPTVLSIENYKEQVASGKLSIDRELVFSHSSSEGTFGYISSASKIGEVQNHSVRTSQGMTFDNIAVSYSMADVAVASTHGMLCVAVSRARYNTVFVVHTTEDEHVQALKDVLCVGSQSAIDEISNMGFPDISNDYVAPDVANPKLDRLIDEKLTANQIQDTSECEVEQRHLETGSTITTNSRYETPADDLFEFFENVFHMCVPNTLINAFSHIEDARDLILKEITEVYLDDVKMCRKKPGTTGNPLKKRDGKFLLPISLITKIFSIFPGAVLFSEQGIVLAFGGDTKFSVSFFQLNGEHVEPYSKHYVRIPVMHNKTLRVVENATVMINGKFVGQYTAVKGKFTDFFQIPSDADVETEEYEAQDQIRFFKIPEYAGYALKKFEYPLKMSRDEKKIVQTHTPVMSSYYNSDENSDKEISQNKLRLGKDAYKLGKLIDPSGAAQTPCLNYAAPFLGPKAVKNIVIHWEGFIFDKTKSGKLIRRKSQKYRAIAPGMANHYNNSPEETLIAAQRIAGSTTKPALTGESKAFCKRVAENAFNTHFSKVTAEDWTNYNTIFKKAFADIKSRNYFGRADKENPMFKKWVLKFHNKDQVKPIKNDKLDLAKGGQGILQTPAAVNLEFVTWMRVLNKLFFDSKQSHFHYDNLVPTQTFRRELSKSIAVMPKSAQIAIVDARSFDSQQSQVTLEIERQFLKLLGAKMEVLEKYYEFRKPMPYSCFGRFSGHTNGEKGSGFPDTLLGNTILQTCLATYALEGKGPMCVASKGDDHLRVQSGLKVNEKKLKEIKTYTHIVLDITIGQGGEFCGDTITPIGAFPSINRAAVKTVAMRAKTYEEFAEKQQSLRDKIKEYQDCGIEECVAYTSLAENVNQNNTWASLAFINSMGHINKAQWTQTTRKFLKARFYLPTAMGPTII</sequence>
<feature type="domain" description="Alphavirus-like MT" evidence="7">
    <location>
        <begin position="365"/>
        <end position="581"/>
    </location>
</feature>
<evidence type="ECO:0000256" key="3">
    <source>
        <dbReference type="ARBA" id="ARBA00022801"/>
    </source>
</evidence>
<feature type="domain" description="RdRp catalytic" evidence="6">
    <location>
        <begin position="1832"/>
        <end position="1944"/>
    </location>
</feature>
<dbReference type="InterPro" id="IPR001788">
    <property type="entry name" value="RNA-dep_RNA_pol_alsuvir"/>
</dbReference>
<evidence type="ECO:0000313" key="8">
    <source>
        <dbReference type="EMBL" id="QWC36502.1"/>
    </source>
</evidence>
<name>A0A8E8FUH7_9VIRU</name>
<dbReference type="Pfam" id="PF01660">
    <property type="entry name" value="Vmethyltransf"/>
    <property type="match status" value="1"/>
</dbReference>
<dbReference type="GO" id="GO:0003968">
    <property type="term" value="F:RNA-directed RNA polymerase activity"/>
    <property type="evidence" value="ECO:0007669"/>
    <property type="project" value="InterPro"/>
</dbReference>